<organism evidence="1 2">
    <name type="scientific">Enterococcus malodoratus ATCC 43197</name>
    <dbReference type="NCBI Taxonomy" id="1158601"/>
    <lineage>
        <taxon>Bacteria</taxon>
        <taxon>Bacillati</taxon>
        <taxon>Bacillota</taxon>
        <taxon>Bacilli</taxon>
        <taxon>Lactobacillales</taxon>
        <taxon>Enterococcaceae</taxon>
        <taxon>Enterococcus</taxon>
    </lineage>
</organism>
<proteinExistence type="predicted"/>
<accession>A0ABN0LMQ3</accession>
<keyword evidence="2" id="KW-1185">Reference proteome</keyword>
<name>A0ABN0LMQ3_9ENTE</name>
<reference evidence="1 2" key="1">
    <citation type="submission" date="2013-03" db="EMBL/GenBank/DDBJ databases">
        <title>The Genome Sequence of Enterococcus malodoratus ATCC_43197 (PacBio/Illumina hybrid assembly).</title>
        <authorList>
            <consortium name="The Broad Institute Genomics Platform"/>
            <consortium name="The Broad Institute Genome Sequencing Center for Infectious Disease"/>
            <person name="Earl A."/>
            <person name="Russ C."/>
            <person name="Gilmore M."/>
            <person name="Surin D."/>
            <person name="Walker B."/>
            <person name="Young S."/>
            <person name="Zeng Q."/>
            <person name="Gargeya S."/>
            <person name="Fitzgerald M."/>
            <person name="Haas B."/>
            <person name="Abouelleil A."/>
            <person name="Allen A.W."/>
            <person name="Alvarado L."/>
            <person name="Arachchi H.M."/>
            <person name="Berlin A.M."/>
            <person name="Chapman S.B."/>
            <person name="Gainer-Dewar J."/>
            <person name="Goldberg J."/>
            <person name="Griggs A."/>
            <person name="Gujja S."/>
            <person name="Hansen M."/>
            <person name="Howarth C."/>
            <person name="Imamovic A."/>
            <person name="Ireland A."/>
            <person name="Larimer J."/>
            <person name="McCowan C."/>
            <person name="Murphy C."/>
            <person name="Pearson M."/>
            <person name="Poon T.W."/>
            <person name="Priest M."/>
            <person name="Roberts A."/>
            <person name="Saif S."/>
            <person name="Shea T."/>
            <person name="Sisk P."/>
            <person name="Sykes S."/>
            <person name="Wortman J."/>
            <person name="Nusbaum C."/>
            <person name="Birren B."/>
        </authorList>
    </citation>
    <scope>NUCLEOTIDE SEQUENCE [LARGE SCALE GENOMIC DNA]</scope>
    <source>
        <strain evidence="1 2">ATCC 43197</strain>
    </source>
</reference>
<evidence type="ECO:0000313" key="2">
    <source>
        <dbReference type="Proteomes" id="UP000014148"/>
    </source>
</evidence>
<dbReference type="EMBL" id="ASWA01000003">
    <property type="protein sequence ID" value="EOT66753.1"/>
    <property type="molecule type" value="Genomic_DNA"/>
</dbReference>
<comment type="caution">
    <text evidence="1">The sequence shown here is derived from an EMBL/GenBank/DDBJ whole genome shotgun (WGS) entry which is preliminary data.</text>
</comment>
<dbReference type="RefSeq" id="WP_016249945.1">
    <property type="nucleotide sequence ID" value="NZ_KB946251.1"/>
</dbReference>
<sequence length="64" mass="7730">MKYVYRVREKGSMTLTEKNKLHSMPTANRLREVFLKTIKRAASYRSNWQNEKDFWVEYTIINGT</sequence>
<protein>
    <submittedName>
        <fullName evidence="1">Uncharacterized protein</fullName>
    </submittedName>
</protein>
<dbReference type="Proteomes" id="UP000014148">
    <property type="component" value="Unassembled WGS sequence"/>
</dbReference>
<gene>
    <name evidence="1" type="ORF">I585_02274</name>
</gene>
<evidence type="ECO:0000313" key="1">
    <source>
        <dbReference type="EMBL" id="EOT66753.1"/>
    </source>
</evidence>